<dbReference type="Proteomes" id="UP000030140">
    <property type="component" value="Unassembled WGS sequence"/>
</dbReference>
<dbReference type="RefSeq" id="WP_035324560.1">
    <property type="nucleotide sequence ID" value="NZ_CP015125.1"/>
</dbReference>
<evidence type="ECO:0000256" key="1">
    <source>
        <dbReference type="SAM" id="Phobius"/>
    </source>
</evidence>
<reference evidence="2 3" key="1">
    <citation type="submission" date="2014-10" db="EMBL/GenBank/DDBJ databases">
        <title>Draft genome sequence of the proteorhodopsin-containing marine bacterium Dokdonia donghaensis.</title>
        <authorList>
            <person name="Gomez-Consarnau L."/>
            <person name="Gonzalez J.M."/>
            <person name="Riedel T."/>
            <person name="Jaenicke S."/>
            <person name="Wagner-Doebler I."/>
            <person name="Fuhrman J.A."/>
        </authorList>
    </citation>
    <scope>NUCLEOTIDE SEQUENCE [LARGE SCALE GENOMIC DNA]</scope>
    <source>
        <strain evidence="2 3">DSW-1</strain>
    </source>
</reference>
<evidence type="ECO:0000313" key="2">
    <source>
        <dbReference type="EMBL" id="KGO05494.1"/>
    </source>
</evidence>
<dbReference type="AlphaFoldDB" id="A0A0A2GQD2"/>
<feature type="transmembrane region" description="Helical" evidence="1">
    <location>
        <begin position="76"/>
        <end position="98"/>
    </location>
</feature>
<proteinExistence type="predicted"/>
<comment type="caution">
    <text evidence="2">The sequence shown here is derived from an EMBL/GenBank/DDBJ whole genome shotgun (WGS) entry which is preliminary data.</text>
</comment>
<protein>
    <recommendedName>
        <fullName evidence="4">DUF4199 domain-containing protein</fullName>
    </recommendedName>
</protein>
<keyword evidence="1" id="KW-1133">Transmembrane helix</keyword>
<feature type="transmembrane region" description="Helical" evidence="1">
    <location>
        <begin position="36"/>
        <end position="56"/>
    </location>
</feature>
<keyword evidence="1" id="KW-0812">Transmembrane</keyword>
<name>A0A0A2GQD2_9FLAO</name>
<evidence type="ECO:0000313" key="3">
    <source>
        <dbReference type="Proteomes" id="UP000030140"/>
    </source>
</evidence>
<dbReference type="EMBL" id="JSAQ01000001">
    <property type="protein sequence ID" value="KGO05494.1"/>
    <property type="molecule type" value="Genomic_DNA"/>
</dbReference>
<dbReference type="OrthoDB" id="660361at2"/>
<dbReference type="KEGG" id="ddo:I597_2416"/>
<dbReference type="PATRIC" id="fig|1300343.5.peg.2439"/>
<dbReference type="Pfam" id="PF13858">
    <property type="entry name" value="DUF4199"/>
    <property type="match status" value="1"/>
</dbReference>
<feature type="transmembrane region" description="Helical" evidence="1">
    <location>
        <begin position="148"/>
        <end position="168"/>
    </location>
</feature>
<keyword evidence="3" id="KW-1185">Reference proteome</keyword>
<feature type="transmembrane region" description="Helical" evidence="1">
    <location>
        <begin position="12"/>
        <end position="30"/>
    </location>
</feature>
<evidence type="ECO:0008006" key="4">
    <source>
        <dbReference type="Google" id="ProtNLM"/>
    </source>
</evidence>
<gene>
    <name evidence="2" type="ORF">NV36_00620</name>
</gene>
<organism evidence="2 3">
    <name type="scientific">Dokdonia donghaensis DSW-1</name>
    <dbReference type="NCBI Taxonomy" id="1300343"/>
    <lineage>
        <taxon>Bacteria</taxon>
        <taxon>Pseudomonadati</taxon>
        <taxon>Bacteroidota</taxon>
        <taxon>Flavobacteriia</taxon>
        <taxon>Flavobacteriales</taxon>
        <taxon>Flavobacteriaceae</taxon>
        <taxon>Dokdonia</taxon>
    </lineage>
</organism>
<sequence>MNDTIKSLAFKNGLFSGITIIILYVVAYVINVEILANFWFGLLIIIGLIILGFVTVAKAKSLQNGFISFKEAFSAYIVPVAIGLALPMIFLYLLFNFIDVEAAEMLKDISLEKTEEIMIRFGAPESEIEKAMEQAEAEDSYSLKNISLQYAFTVIFCAVIGLIAALSMKKKNQDLG</sequence>
<keyword evidence="1" id="KW-0472">Membrane</keyword>
<dbReference type="InterPro" id="IPR025250">
    <property type="entry name" value="DUF4199"/>
</dbReference>
<accession>A0A0A2GQD2</accession>